<dbReference type="CDD" id="cd00010">
    <property type="entry name" value="AAI_LTSS"/>
    <property type="match status" value="2"/>
</dbReference>
<dbReference type="Gene3D" id="1.10.110.10">
    <property type="entry name" value="Plant lipid-transfer and hydrophobic proteins"/>
    <property type="match status" value="2"/>
</dbReference>
<sequence>MARGLSSAVELAVAVTVAALAFAAPRCAAQTSGCTASILSLAPCLSFTAGSSSGPTSSCCSALASVVQGAPRCLCAVLGGGATSALGVTVNTSRALELPRKCKIQTPPVSQCNAVGAPSATPAVPSAGSAFPAAAAPTAEAPAAPAPAAYSATGEERDQRGLQRRVPSLHTPASLNPRRSPSLSSLHLFREGIVGGLRMAARKTGAAAVISLAVVFLASSQAVAQSNGCSSVMMTLSPCLDFISSKSPSPGISCCSVLAGIVQSDPRCLCMILDGSAASLGMSINQTRALELPGVCKVQAPPISQCTAVPGPQGAVTPTPSSGIPATEEEEADAAAEAPSGEVISDINVFILGNTTSSSTKSKNTASIMANMLMPACALLYVF</sequence>
<evidence type="ECO:0000256" key="6">
    <source>
        <dbReference type="ARBA" id="ARBA00023180"/>
    </source>
</evidence>
<evidence type="ECO:0000256" key="2">
    <source>
        <dbReference type="ARBA" id="ARBA00009748"/>
    </source>
</evidence>
<evidence type="ECO:0000256" key="9">
    <source>
        <dbReference type="SAM" id="SignalP"/>
    </source>
</evidence>
<keyword evidence="4 9" id="KW-0732">Signal</keyword>
<evidence type="ECO:0000313" key="11">
    <source>
        <dbReference type="EMBL" id="TVU41682.1"/>
    </source>
</evidence>
<dbReference type="AlphaFoldDB" id="A0A5J9VZ04"/>
<dbReference type="SMART" id="SM00499">
    <property type="entry name" value="AAI"/>
    <property type="match status" value="2"/>
</dbReference>
<gene>
    <name evidence="11" type="ORF">EJB05_15225</name>
</gene>
<feature type="domain" description="Bifunctional inhibitor/plant lipid transfer protein/seed storage helical" evidence="10">
    <location>
        <begin position="34"/>
        <end position="112"/>
    </location>
</feature>
<comment type="similarity">
    <text evidence="2">Belongs to the plant LTP family.</text>
</comment>
<dbReference type="Proteomes" id="UP000324897">
    <property type="component" value="Chromosome 4"/>
</dbReference>
<evidence type="ECO:0000256" key="1">
    <source>
        <dbReference type="ARBA" id="ARBA00004609"/>
    </source>
</evidence>
<evidence type="ECO:0000256" key="8">
    <source>
        <dbReference type="SAM" id="MobiDB-lite"/>
    </source>
</evidence>
<organism evidence="11 12">
    <name type="scientific">Eragrostis curvula</name>
    <name type="common">weeping love grass</name>
    <dbReference type="NCBI Taxonomy" id="38414"/>
    <lineage>
        <taxon>Eukaryota</taxon>
        <taxon>Viridiplantae</taxon>
        <taxon>Streptophyta</taxon>
        <taxon>Embryophyta</taxon>
        <taxon>Tracheophyta</taxon>
        <taxon>Spermatophyta</taxon>
        <taxon>Magnoliopsida</taxon>
        <taxon>Liliopsida</taxon>
        <taxon>Poales</taxon>
        <taxon>Poaceae</taxon>
        <taxon>PACMAD clade</taxon>
        <taxon>Chloridoideae</taxon>
        <taxon>Eragrostideae</taxon>
        <taxon>Eragrostidinae</taxon>
        <taxon>Eragrostis</taxon>
    </lineage>
</organism>
<dbReference type="Pfam" id="PF14368">
    <property type="entry name" value="LTP_2"/>
    <property type="match status" value="2"/>
</dbReference>
<dbReference type="InterPro" id="IPR016140">
    <property type="entry name" value="Bifunc_inhib/LTP/seed_store"/>
</dbReference>
<feature type="region of interest" description="Disordered" evidence="8">
    <location>
        <begin position="309"/>
        <end position="338"/>
    </location>
</feature>
<dbReference type="FunFam" id="1.10.110.10:FF:000001">
    <property type="entry name" value="Bifunctional inhibitor/lipid-transfer protein/seed storage 2S albumin superfamily protein"/>
    <property type="match status" value="1"/>
</dbReference>
<feature type="signal peptide" evidence="9">
    <location>
        <begin position="1"/>
        <end position="29"/>
    </location>
</feature>
<accession>A0A5J9VZ04</accession>
<feature type="region of interest" description="Disordered" evidence="8">
    <location>
        <begin position="144"/>
        <end position="181"/>
    </location>
</feature>
<dbReference type="SUPFAM" id="SSF47699">
    <property type="entry name" value="Bifunctional inhibitor/lipid-transfer protein/seed storage 2S albumin"/>
    <property type="match status" value="2"/>
</dbReference>
<dbReference type="Gramene" id="TVU41682">
    <property type="protein sequence ID" value="TVU41682"/>
    <property type="gene ID" value="EJB05_15225"/>
</dbReference>
<evidence type="ECO:0000256" key="7">
    <source>
        <dbReference type="ARBA" id="ARBA00023288"/>
    </source>
</evidence>
<dbReference type="InterPro" id="IPR043325">
    <property type="entry name" value="LTSS"/>
</dbReference>
<feature type="compositionally biased region" description="Low complexity" evidence="8">
    <location>
        <begin position="172"/>
        <end position="181"/>
    </location>
</feature>
<feature type="non-terminal residue" evidence="11">
    <location>
        <position position="1"/>
    </location>
</feature>
<keyword evidence="3" id="KW-0472">Membrane</keyword>
<feature type="chain" id="PRO_5023891161" description="Bifunctional inhibitor/plant lipid transfer protein/seed storage helical domain-containing protein" evidence="9">
    <location>
        <begin position="30"/>
        <end position="383"/>
    </location>
</feature>
<dbReference type="GO" id="GO:0005886">
    <property type="term" value="C:plasma membrane"/>
    <property type="evidence" value="ECO:0007669"/>
    <property type="project" value="UniProtKB-SubCell"/>
</dbReference>
<keyword evidence="12" id="KW-1185">Reference proteome</keyword>
<keyword evidence="7" id="KW-0449">Lipoprotein</keyword>
<evidence type="ECO:0000259" key="10">
    <source>
        <dbReference type="SMART" id="SM00499"/>
    </source>
</evidence>
<proteinExistence type="inferred from homology"/>
<dbReference type="InterPro" id="IPR036312">
    <property type="entry name" value="Bifun_inhib/LTP/seed_sf"/>
</dbReference>
<protein>
    <recommendedName>
        <fullName evidence="10">Bifunctional inhibitor/plant lipid transfer protein/seed storage helical domain-containing protein</fullName>
    </recommendedName>
</protein>
<dbReference type="PANTHER" id="PTHR33044">
    <property type="entry name" value="BIFUNCTIONAL INHIBITOR/LIPID-TRANSFER PROTEIN/SEED STORAGE 2S ALBUMIN SUPERFAMILY PROTEIN-RELATED"/>
    <property type="match status" value="1"/>
</dbReference>
<keyword evidence="6" id="KW-0325">Glycoprotein</keyword>
<evidence type="ECO:0000256" key="5">
    <source>
        <dbReference type="ARBA" id="ARBA00023157"/>
    </source>
</evidence>
<feature type="domain" description="Bifunctional inhibitor/plant lipid transfer protein/seed storage helical" evidence="10">
    <location>
        <begin position="229"/>
        <end position="306"/>
    </location>
</feature>
<comment type="subcellular location">
    <subcellularLocation>
        <location evidence="1">Cell membrane</location>
        <topology evidence="1">Lipid-anchor</topology>
        <topology evidence="1">GPI-anchor</topology>
    </subcellularLocation>
</comment>
<evidence type="ECO:0000256" key="4">
    <source>
        <dbReference type="ARBA" id="ARBA00022729"/>
    </source>
</evidence>
<evidence type="ECO:0000313" key="12">
    <source>
        <dbReference type="Proteomes" id="UP000324897"/>
    </source>
</evidence>
<keyword evidence="5" id="KW-1015">Disulfide bond</keyword>
<name>A0A5J9VZ04_9POAL</name>
<dbReference type="GO" id="GO:0098552">
    <property type="term" value="C:side of membrane"/>
    <property type="evidence" value="ECO:0007669"/>
    <property type="project" value="UniProtKB-KW"/>
</dbReference>
<comment type="caution">
    <text evidence="11">The sequence shown here is derived from an EMBL/GenBank/DDBJ whole genome shotgun (WGS) entry which is preliminary data.</text>
</comment>
<dbReference type="EMBL" id="RWGY01000007">
    <property type="protein sequence ID" value="TVU41682.1"/>
    <property type="molecule type" value="Genomic_DNA"/>
</dbReference>
<keyword evidence="3" id="KW-0336">GPI-anchor</keyword>
<reference evidence="11 12" key="1">
    <citation type="journal article" date="2019" name="Sci. Rep.">
        <title>A high-quality genome of Eragrostis curvula grass provides insights into Poaceae evolution and supports new strategies to enhance forage quality.</title>
        <authorList>
            <person name="Carballo J."/>
            <person name="Santos B.A.C.M."/>
            <person name="Zappacosta D."/>
            <person name="Garbus I."/>
            <person name="Selva J.P."/>
            <person name="Gallo C.A."/>
            <person name="Diaz A."/>
            <person name="Albertini E."/>
            <person name="Caccamo M."/>
            <person name="Echenique V."/>
        </authorList>
    </citation>
    <scope>NUCLEOTIDE SEQUENCE [LARGE SCALE GENOMIC DNA]</scope>
    <source>
        <strain evidence="12">cv. Victoria</strain>
        <tissue evidence="11">Leaf</tissue>
    </source>
</reference>
<dbReference type="OrthoDB" id="911994at2759"/>
<evidence type="ECO:0000256" key="3">
    <source>
        <dbReference type="ARBA" id="ARBA00022622"/>
    </source>
</evidence>